<proteinExistence type="predicted"/>
<feature type="compositionally biased region" description="Acidic residues" evidence="1">
    <location>
        <begin position="172"/>
        <end position="194"/>
    </location>
</feature>
<feature type="compositionally biased region" description="Polar residues" evidence="1">
    <location>
        <begin position="26"/>
        <end position="46"/>
    </location>
</feature>
<dbReference type="Proteomes" id="UP001497392">
    <property type="component" value="Unassembled WGS sequence"/>
</dbReference>
<protein>
    <submittedName>
        <fullName evidence="2">G12076 protein</fullName>
    </submittedName>
</protein>
<accession>A0ABP1GC42</accession>
<gene>
    <name evidence="2" type="primary">g12076</name>
    <name evidence="2" type="ORF">VP750_LOCUS10771</name>
</gene>
<dbReference type="EMBL" id="CAXHTA020000019">
    <property type="protein sequence ID" value="CAL5228865.1"/>
    <property type="molecule type" value="Genomic_DNA"/>
</dbReference>
<sequence length="233" mass="26141">MAETWRYRAPRRLQRDKPAAPRVQEDATSTACRARGNQPQPRQLQPGVSTGLQFFVHDKHAEKLTYTKHGVGMGVLRRSIINANEHHLLEYISEMQSAQQGCRSRHHFQVPEEGCTIPSVGVAKDYLREVHKLRPRQAGAAGEGRGSPARTRLTKPQDAVAPKQQMSSAAEAGEDMENWDEELEPDEEEGEASEQEGRCPRKHWKLDPATSFLSARGQHDEEAENDSAQQMEG</sequence>
<keyword evidence="3" id="KW-1185">Reference proteome</keyword>
<feature type="region of interest" description="Disordered" evidence="1">
    <location>
        <begin position="1"/>
        <end position="46"/>
    </location>
</feature>
<evidence type="ECO:0000313" key="2">
    <source>
        <dbReference type="EMBL" id="CAL5228865.1"/>
    </source>
</evidence>
<feature type="region of interest" description="Disordered" evidence="1">
    <location>
        <begin position="133"/>
        <end position="233"/>
    </location>
</feature>
<reference evidence="2 3" key="1">
    <citation type="submission" date="2024-06" db="EMBL/GenBank/DDBJ databases">
        <authorList>
            <person name="Kraege A."/>
            <person name="Thomma B."/>
        </authorList>
    </citation>
    <scope>NUCLEOTIDE SEQUENCE [LARGE SCALE GENOMIC DNA]</scope>
</reference>
<evidence type="ECO:0000256" key="1">
    <source>
        <dbReference type="SAM" id="MobiDB-lite"/>
    </source>
</evidence>
<evidence type="ECO:0000313" key="3">
    <source>
        <dbReference type="Proteomes" id="UP001497392"/>
    </source>
</evidence>
<feature type="compositionally biased region" description="Basic and acidic residues" evidence="1">
    <location>
        <begin position="13"/>
        <end position="25"/>
    </location>
</feature>
<organism evidence="2 3">
    <name type="scientific">Coccomyxa viridis</name>
    <dbReference type="NCBI Taxonomy" id="1274662"/>
    <lineage>
        <taxon>Eukaryota</taxon>
        <taxon>Viridiplantae</taxon>
        <taxon>Chlorophyta</taxon>
        <taxon>core chlorophytes</taxon>
        <taxon>Trebouxiophyceae</taxon>
        <taxon>Trebouxiophyceae incertae sedis</taxon>
        <taxon>Coccomyxaceae</taxon>
        <taxon>Coccomyxa</taxon>
    </lineage>
</organism>
<comment type="caution">
    <text evidence="2">The sequence shown here is derived from an EMBL/GenBank/DDBJ whole genome shotgun (WGS) entry which is preliminary data.</text>
</comment>
<name>A0ABP1GC42_9CHLO</name>